<dbReference type="InterPro" id="IPR012818">
    <property type="entry name" value="CbiE"/>
</dbReference>
<name>A0ABT6NGY6_9FIRM</name>
<protein>
    <submittedName>
        <fullName evidence="8">Precorrin-6y C5,15-methyltransferase (Decarboxylating) subunit CbiE</fullName>
    </submittedName>
</protein>
<dbReference type="SUPFAM" id="SSF53790">
    <property type="entry name" value="Tetrapyrrole methylase"/>
    <property type="match status" value="1"/>
</dbReference>
<dbReference type="CDD" id="cd11644">
    <property type="entry name" value="Precorrin-6Y-MT"/>
    <property type="match status" value="1"/>
</dbReference>
<keyword evidence="6" id="KW-0175">Coiled coil</keyword>
<dbReference type="InterPro" id="IPR014777">
    <property type="entry name" value="4pyrrole_Mease_sub1"/>
</dbReference>
<proteinExistence type="predicted"/>
<evidence type="ECO:0000313" key="9">
    <source>
        <dbReference type="Proteomes" id="UP001158045"/>
    </source>
</evidence>
<evidence type="ECO:0000256" key="5">
    <source>
        <dbReference type="ARBA" id="ARBA00022691"/>
    </source>
</evidence>
<evidence type="ECO:0000256" key="6">
    <source>
        <dbReference type="SAM" id="Coils"/>
    </source>
</evidence>
<keyword evidence="2" id="KW-0169">Cobalamin biosynthesis</keyword>
<feature type="coiled-coil region" evidence="6">
    <location>
        <begin position="49"/>
        <end position="76"/>
    </location>
</feature>
<evidence type="ECO:0000256" key="1">
    <source>
        <dbReference type="ARBA" id="ARBA00004953"/>
    </source>
</evidence>
<comment type="pathway">
    <text evidence="1">Cofactor biosynthesis; adenosylcobalamin biosynthesis.</text>
</comment>
<dbReference type="InterPro" id="IPR050714">
    <property type="entry name" value="Cobalamin_biosynth_MTase"/>
</dbReference>
<keyword evidence="3" id="KW-0489">Methyltransferase</keyword>
<evidence type="ECO:0000256" key="3">
    <source>
        <dbReference type="ARBA" id="ARBA00022603"/>
    </source>
</evidence>
<accession>A0ABT6NGY6</accession>
<dbReference type="Gene3D" id="3.30.950.10">
    <property type="entry name" value="Methyltransferase, Cobalt-precorrin-4 Transmethylase, Domain 2"/>
    <property type="match status" value="1"/>
</dbReference>
<keyword evidence="9" id="KW-1185">Reference proteome</keyword>
<dbReference type="Proteomes" id="UP001158045">
    <property type="component" value="Unassembled WGS sequence"/>
</dbReference>
<reference evidence="8 9" key="1">
    <citation type="submission" date="2023-04" db="EMBL/GenBank/DDBJ databases">
        <title>Fusibacter bizertensis strain WBS, isolated from littoral bottom sediments of the Arctic seas - biochemical and genomic analysis.</title>
        <authorList>
            <person name="Brioukhanov A.L."/>
        </authorList>
    </citation>
    <scope>NUCLEOTIDE SEQUENCE [LARGE SCALE GENOMIC DNA]</scope>
    <source>
        <strain evidence="8 9">WBS</strain>
    </source>
</reference>
<keyword evidence="5" id="KW-0949">S-adenosyl-L-methionine</keyword>
<evidence type="ECO:0000256" key="2">
    <source>
        <dbReference type="ARBA" id="ARBA00022573"/>
    </source>
</evidence>
<gene>
    <name evidence="8" type="primary">cbiE</name>
    <name evidence="8" type="ORF">QE109_16195</name>
</gene>
<dbReference type="NCBIfam" id="TIGR02467">
    <property type="entry name" value="CbiE"/>
    <property type="match status" value="1"/>
</dbReference>
<feature type="domain" description="Tetrapyrrole methylase" evidence="7">
    <location>
        <begin position="2"/>
        <end position="190"/>
    </location>
</feature>
<dbReference type="InterPro" id="IPR014776">
    <property type="entry name" value="4pyrrole_Mease_sub2"/>
</dbReference>
<evidence type="ECO:0000313" key="8">
    <source>
        <dbReference type="EMBL" id="MDH8679700.1"/>
    </source>
</evidence>
<dbReference type="RefSeq" id="WP_281095595.1">
    <property type="nucleotide sequence ID" value="NZ_JARYZI010000015.1"/>
</dbReference>
<dbReference type="Gene3D" id="3.40.1010.10">
    <property type="entry name" value="Cobalt-precorrin-4 Transmethylase, Domain 1"/>
    <property type="match status" value="1"/>
</dbReference>
<keyword evidence="4" id="KW-0808">Transferase</keyword>
<dbReference type="PANTHER" id="PTHR43182:SF1">
    <property type="entry name" value="COBALT-PRECORRIN-7 C(5)-METHYLTRANSFERASE"/>
    <property type="match status" value="1"/>
</dbReference>
<dbReference type="Pfam" id="PF00590">
    <property type="entry name" value="TP_methylase"/>
    <property type="match status" value="1"/>
</dbReference>
<dbReference type="InterPro" id="IPR000878">
    <property type="entry name" value="4pyrrol_Mease"/>
</dbReference>
<evidence type="ECO:0000256" key="4">
    <source>
        <dbReference type="ARBA" id="ARBA00022679"/>
    </source>
</evidence>
<evidence type="ECO:0000259" key="7">
    <source>
        <dbReference type="Pfam" id="PF00590"/>
    </source>
</evidence>
<dbReference type="EMBL" id="JARYZI010000015">
    <property type="protein sequence ID" value="MDH8679700.1"/>
    <property type="molecule type" value="Genomic_DNA"/>
</dbReference>
<dbReference type="PANTHER" id="PTHR43182">
    <property type="entry name" value="COBALT-PRECORRIN-6B C(15)-METHYLTRANSFERASE (DECARBOXYLATING)"/>
    <property type="match status" value="1"/>
</dbReference>
<comment type="caution">
    <text evidence="8">The sequence shown here is derived from an EMBL/GenBank/DDBJ whole genome shotgun (WGS) entry which is preliminary data.</text>
</comment>
<organism evidence="8 9">
    <name type="scientific">Fusibacter bizertensis</name>
    <dbReference type="NCBI Taxonomy" id="1488331"/>
    <lineage>
        <taxon>Bacteria</taxon>
        <taxon>Bacillati</taxon>
        <taxon>Bacillota</taxon>
        <taxon>Clostridia</taxon>
        <taxon>Eubacteriales</taxon>
        <taxon>Eubacteriales Family XII. Incertae Sedis</taxon>
        <taxon>Fusibacter</taxon>
    </lineage>
</organism>
<dbReference type="InterPro" id="IPR035996">
    <property type="entry name" value="4pyrrol_Methylase_sf"/>
</dbReference>
<sequence>MIRIIGIGPGDKYYLTSDALQKLRVATAVVGTKRQMETVDEYLRSTTYKQLYSGKLDELKDKVEQLLTKNSEVTLLASGDPSIYGIGEWIKKQFASESIKIVPGISSIQLMFSKIDIPMHDVLITSVHGRAPNWELWQHLSKVCLFTDKKWTPVNIAEKLISQGLDPVLYIGEWLSYPSERMTISRASKLQHLEYEFCVVVIDYEG</sequence>